<keyword evidence="4" id="KW-1185">Reference proteome</keyword>
<dbReference type="Gene3D" id="3.10.310.70">
    <property type="match status" value="1"/>
</dbReference>
<evidence type="ECO:0000256" key="1">
    <source>
        <dbReference type="SAM" id="Phobius"/>
    </source>
</evidence>
<dbReference type="SUPFAM" id="SSF51556">
    <property type="entry name" value="Metallo-dependent hydrolases"/>
    <property type="match status" value="1"/>
</dbReference>
<dbReference type="InterPro" id="IPR011059">
    <property type="entry name" value="Metal-dep_hydrolase_composite"/>
</dbReference>
<comment type="caution">
    <text evidence="3">The sequence shown here is derived from an EMBL/GenBank/DDBJ whole genome shotgun (WGS) entry which is preliminary data.</text>
</comment>
<dbReference type="PANTHER" id="PTHR22642">
    <property type="entry name" value="IMIDAZOLONEPROPIONASE"/>
    <property type="match status" value="1"/>
</dbReference>
<gene>
    <name evidence="3" type="ORF">F5878DRAFT_620566</name>
</gene>
<evidence type="ECO:0000259" key="2">
    <source>
        <dbReference type="Pfam" id="PF07969"/>
    </source>
</evidence>
<dbReference type="Gene3D" id="2.30.40.10">
    <property type="entry name" value="Urease, subunit C, domain 1"/>
    <property type="match status" value="1"/>
</dbReference>
<dbReference type="InterPro" id="IPR013108">
    <property type="entry name" value="Amidohydro_3"/>
</dbReference>
<dbReference type="InterPro" id="IPR033932">
    <property type="entry name" value="YtcJ-like"/>
</dbReference>
<dbReference type="Proteomes" id="UP001163846">
    <property type="component" value="Unassembled WGS sequence"/>
</dbReference>
<dbReference type="InterPro" id="IPR032466">
    <property type="entry name" value="Metal_Hydrolase"/>
</dbReference>
<name>A0AA38P842_9AGAR</name>
<protein>
    <submittedName>
        <fullName evidence="3">Amidohydrolase family-domain-containing protein</fullName>
    </submittedName>
</protein>
<proteinExistence type="predicted"/>
<evidence type="ECO:0000313" key="4">
    <source>
        <dbReference type="Proteomes" id="UP001163846"/>
    </source>
</evidence>
<feature type="domain" description="Amidohydrolase 3" evidence="2">
    <location>
        <begin position="119"/>
        <end position="602"/>
    </location>
</feature>
<dbReference type="CDD" id="cd01300">
    <property type="entry name" value="YtcJ_like"/>
    <property type="match status" value="1"/>
</dbReference>
<organism evidence="3 4">
    <name type="scientific">Lentinula raphanica</name>
    <dbReference type="NCBI Taxonomy" id="153919"/>
    <lineage>
        <taxon>Eukaryota</taxon>
        <taxon>Fungi</taxon>
        <taxon>Dikarya</taxon>
        <taxon>Basidiomycota</taxon>
        <taxon>Agaricomycotina</taxon>
        <taxon>Agaricomycetes</taxon>
        <taxon>Agaricomycetidae</taxon>
        <taxon>Agaricales</taxon>
        <taxon>Marasmiineae</taxon>
        <taxon>Omphalotaceae</taxon>
        <taxon>Lentinula</taxon>
    </lineage>
</organism>
<keyword evidence="1" id="KW-0472">Membrane</keyword>
<dbReference type="Pfam" id="PF07969">
    <property type="entry name" value="Amidohydro_3"/>
    <property type="match status" value="1"/>
</dbReference>
<dbReference type="Gene3D" id="3.20.20.140">
    <property type="entry name" value="Metal-dependent hydrolases"/>
    <property type="match status" value="1"/>
</dbReference>
<sequence length="608" mass="67155">MSKEKTRPSPGPSPFSWKIISASVLLPLLALVGLWISGRIPLSSKEYSICSKSGNIYTVDEARPQVECISVQDSHISYTGSLQGLRERLQWRYNNFWLSSWPMSRLFYGFPRISYIPSGAIVVPGLADAHAHIMINGFKMQLELDACTSIAEVIDTIKTYIRSHPDIHHNSSRWIQGGGWDQTKWPEKRFPKAADFDKDPLLKGRPIALQRVDEHATWVSSRVLEIMGDLPTDVEGGSIIRDSSGVPTGVFLDNAMSLVPTPQWTDEQMATFFETTMKVALSHGLTSIHDAGSSPEIIKFMKSLAEAGKIPMRLYVMGHVPSDTYWGSKIPRLVNYGKHGRLTVRSIKLVSDGALGSWGAALLEPYTDKPDSSGIMRSTPRVMSDLVTQFWKDGWQVNVHCIGDRANHVILDIFEDLIGVSNASVSEWRPRIEHAQIMTLEDLERTSRLRVIASVQPTHATSDMWYAESRLGPKRIKGAYAYRTLLNGSQKHILPLGSDFPVEGVNPLLGFYAAISRLSIDGTSPHGRGGWYPSEALTRAQALKGMTLDAAYASFSENETGSLTPGKKADFVVFDVDIMQMPVESILGTKVLATVVDGEVAYGALPPV</sequence>
<dbReference type="AlphaFoldDB" id="A0AA38P842"/>
<dbReference type="SUPFAM" id="SSF51338">
    <property type="entry name" value="Composite domain of metallo-dependent hydrolases"/>
    <property type="match status" value="1"/>
</dbReference>
<accession>A0AA38P842</accession>
<dbReference type="PANTHER" id="PTHR22642:SF2">
    <property type="entry name" value="PROTEIN LONG AFTER FAR-RED 3"/>
    <property type="match status" value="1"/>
</dbReference>
<keyword evidence="1" id="KW-1133">Transmembrane helix</keyword>
<dbReference type="GO" id="GO:0016810">
    <property type="term" value="F:hydrolase activity, acting on carbon-nitrogen (but not peptide) bonds"/>
    <property type="evidence" value="ECO:0007669"/>
    <property type="project" value="InterPro"/>
</dbReference>
<keyword evidence="1" id="KW-0812">Transmembrane</keyword>
<evidence type="ECO:0000313" key="3">
    <source>
        <dbReference type="EMBL" id="KAJ3838055.1"/>
    </source>
</evidence>
<dbReference type="EMBL" id="MU806205">
    <property type="protein sequence ID" value="KAJ3838055.1"/>
    <property type="molecule type" value="Genomic_DNA"/>
</dbReference>
<reference evidence="3" key="1">
    <citation type="submission" date="2022-08" db="EMBL/GenBank/DDBJ databases">
        <authorList>
            <consortium name="DOE Joint Genome Institute"/>
            <person name="Min B."/>
            <person name="Riley R."/>
            <person name="Sierra-Patev S."/>
            <person name="Naranjo-Ortiz M."/>
            <person name="Looney B."/>
            <person name="Konkel Z."/>
            <person name="Slot J.C."/>
            <person name="Sakamoto Y."/>
            <person name="Steenwyk J.L."/>
            <person name="Rokas A."/>
            <person name="Carro J."/>
            <person name="Camarero S."/>
            <person name="Ferreira P."/>
            <person name="Molpeceres G."/>
            <person name="Ruiz-Duenas F.J."/>
            <person name="Serrano A."/>
            <person name="Henrissat B."/>
            <person name="Drula E."/>
            <person name="Hughes K.W."/>
            <person name="Mata J.L."/>
            <person name="Ishikawa N.K."/>
            <person name="Vargas-Isla R."/>
            <person name="Ushijima S."/>
            <person name="Smith C.A."/>
            <person name="Ahrendt S."/>
            <person name="Andreopoulos W."/>
            <person name="He G."/>
            <person name="Labutti K."/>
            <person name="Lipzen A."/>
            <person name="Ng V."/>
            <person name="Sandor L."/>
            <person name="Barry K."/>
            <person name="Martinez A.T."/>
            <person name="Xiao Y."/>
            <person name="Gibbons J.G."/>
            <person name="Terashima K."/>
            <person name="Hibbett D.S."/>
            <person name="Grigoriev I.V."/>
        </authorList>
    </citation>
    <scope>NUCLEOTIDE SEQUENCE</scope>
    <source>
        <strain evidence="3">TFB9207</strain>
    </source>
</reference>
<feature type="transmembrane region" description="Helical" evidence="1">
    <location>
        <begin position="15"/>
        <end position="36"/>
    </location>
</feature>